<dbReference type="GeneID" id="23866486"/>
<organism evidence="2 3">
    <name type="scientific">Trypanosoma brucei gambiense (strain MHOM/CI/86/DAL972)</name>
    <dbReference type="NCBI Taxonomy" id="679716"/>
    <lineage>
        <taxon>Eukaryota</taxon>
        <taxon>Discoba</taxon>
        <taxon>Euglenozoa</taxon>
        <taxon>Kinetoplastea</taxon>
        <taxon>Metakinetoplastina</taxon>
        <taxon>Trypanosomatida</taxon>
        <taxon>Trypanosomatidae</taxon>
        <taxon>Trypanosoma</taxon>
    </lineage>
</organism>
<reference evidence="3" key="1">
    <citation type="journal article" date="2010" name="PLoS Negl. Trop. Dis.">
        <title>The genome sequence of Trypanosoma brucei gambiense, causative agent of chronic human african trypanosomiasis.</title>
        <authorList>
            <person name="Jackson A.P."/>
            <person name="Sanders M."/>
            <person name="Berry A."/>
            <person name="McQuillan J."/>
            <person name="Aslett M.A."/>
            <person name="Quail M.A."/>
            <person name="Chukualim B."/>
            <person name="Capewell P."/>
            <person name="MacLeod A."/>
            <person name="Melville S.E."/>
            <person name="Gibson W."/>
            <person name="Barry J.D."/>
            <person name="Berriman M."/>
            <person name="Hertz-Fowler C."/>
        </authorList>
    </citation>
    <scope>NUCLEOTIDE SEQUENCE [LARGE SCALE GENOMIC DNA]</scope>
    <source>
        <strain evidence="3">MHOM/CI/86/DAL972</strain>
    </source>
</reference>
<evidence type="ECO:0000256" key="1">
    <source>
        <dbReference type="SAM" id="MobiDB-lite"/>
    </source>
</evidence>
<protein>
    <submittedName>
        <fullName evidence="2">Uncharacterized protein</fullName>
    </submittedName>
</protein>
<dbReference type="KEGG" id="tbg:TbgDal_XI13190"/>
<dbReference type="Proteomes" id="UP000002316">
    <property type="component" value="Chromosome 11"/>
</dbReference>
<feature type="compositionally biased region" description="Low complexity" evidence="1">
    <location>
        <begin position="78"/>
        <end position="88"/>
    </location>
</feature>
<gene>
    <name evidence="2" type="ORF">TbgDal_XI13190</name>
</gene>
<name>D0A949_TRYB9</name>
<dbReference type="EMBL" id="FN554974">
    <property type="protein sequence ID" value="CBH18200.1"/>
    <property type="molecule type" value="Genomic_DNA"/>
</dbReference>
<feature type="region of interest" description="Disordered" evidence="1">
    <location>
        <begin position="78"/>
        <end position="110"/>
    </location>
</feature>
<dbReference type="AlphaFoldDB" id="D0A949"/>
<dbReference type="RefSeq" id="XP_011780464.1">
    <property type="nucleotide sequence ID" value="XM_011782162.1"/>
</dbReference>
<evidence type="ECO:0000313" key="2">
    <source>
        <dbReference type="EMBL" id="CBH18200.1"/>
    </source>
</evidence>
<accession>D0A949</accession>
<evidence type="ECO:0000313" key="3">
    <source>
        <dbReference type="Proteomes" id="UP000002316"/>
    </source>
</evidence>
<proteinExistence type="predicted"/>
<feature type="compositionally biased region" description="Polar residues" evidence="1">
    <location>
        <begin position="89"/>
        <end position="110"/>
    </location>
</feature>
<sequence>MFFSYRICYSYYLFYQEERSIKGKMKDLFLGGEGIFCSRIGGGVNDQPFFKHFYQVVDEEEQGKYLTGVVMFEARVSNSSSTTKTKSSYNQVRSGGKTVSSLCSIKNTQQ</sequence>